<sequence>MTETEFLNVSDAILERIEAACDDASADIDPHRQGNVLELEFEDGSKIIVNRHAANQELWIAAKHGGFHYRLQDGQWRSTREEGEFFADLAHAITLHGGEPFQFAG</sequence>
<dbReference type="InterPro" id="IPR036524">
    <property type="entry name" value="Frataxin/CyaY_sf"/>
</dbReference>
<comment type="caution">
    <text evidence="5">The sequence shown here is derived from an EMBL/GenBank/DDBJ whole genome shotgun (WGS) entry which is preliminary data.</text>
</comment>
<reference evidence="5 6" key="1">
    <citation type="submission" date="2020-08" db="EMBL/GenBank/DDBJ databases">
        <title>Genomic Encyclopedia of Type Strains, Phase IV (KMG-IV): sequencing the most valuable type-strain genomes for metagenomic binning, comparative biology and taxonomic classification.</title>
        <authorList>
            <person name="Goeker M."/>
        </authorList>
    </citation>
    <scope>NUCLEOTIDE SEQUENCE [LARGE SCALE GENOMIC DNA]</scope>
    <source>
        <strain evidence="5 6">DSM 18233</strain>
    </source>
</reference>
<gene>
    <name evidence="4" type="primary">cyaY</name>
    <name evidence="5" type="ORF">HNQ50_003408</name>
</gene>
<proteinExistence type="inferred from homology"/>
<dbReference type="InterPro" id="IPR002908">
    <property type="entry name" value="Frataxin/CyaY"/>
</dbReference>
<keyword evidence="3 4" id="KW-0408">Iron</keyword>
<evidence type="ECO:0000256" key="3">
    <source>
        <dbReference type="ARBA" id="ARBA00023004"/>
    </source>
</evidence>
<dbReference type="Proteomes" id="UP000543030">
    <property type="component" value="Unassembled WGS sequence"/>
</dbReference>
<dbReference type="NCBIfam" id="TIGR03421">
    <property type="entry name" value="FeS_CyaY"/>
    <property type="match status" value="1"/>
</dbReference>
<dbReference type="SUPFAM" id="SSF55387">
    <property type="entry name" value="Frataxin/Nqo15-like"/>
    <property type="match status" value="1"/>
</dbReference>
<accession>A0A840RJA0</accession>
<dbReference type="Pfam" id="PF01491">
    <property type="entry name" value="Frataxin_Cyay"/>
    <property type="match status" value="1"/>
</dbReference>
<keyword evidence="6" id="KW-1185">Reference proteome</keyword>
<organism evidence="5 6">
    <name type="scientific">Silvimonas terrae</name>
    <dbReference type="NCBI Taxonomy" id="300266"/>
    <lineage>
        <taxon>Bacteria</taxon>
        <taxon>Pseudomonadati</taxon>
        <taxon>Pseudomonadota</taxon>
        <taxon>Betaproteobacteria</taxon>
        <taxon>Neisseriales</taxon>
        <taxon>Chitinibacteraceae</taxon>
        <taxon>Silvimonas</taxon>
    </lineage>
</organism>
<dbReference type="InterPro" id="IPR047584">
    <property type="entry name" value="CyaY"/>
</dbReference>
<dbReference type="HAMAP" id="MF_00142">
    <property type="entry name" value="CyaY"/>
    <property type="match status" value="1"/>
</dbReference>
<keyword evidence="2 4" id="KW-0479">Metal-binding</keyword>
<dbReference type="GO" id="GO:0016226">
    <property type="term" value="P:iron-sulfur cluster assembly"/>
    <property type="evidence" value="ECO:0007669"/>
    <property type="project" value="UniProtKB-UniRule"/>
</dbReference>
<comment type="function">
    <text evidence="4">Involved in iron-sulfur (Fe-S) cluster assembly. May act as a regulator of Fe-S biogenesis.</text>
</comment>
<comment type="similarity">
    <text evidence="1 4">Belongs to the frataxin family.</text>
</comment>
<dbReference type="EMBL" id="JACHHN010000007">
    <property type="protein sequence ID" value="MBB5192664.1"/>
    <property type="molecule type" value="Genomic_DNA"/>
</dbReference>
<dbReference type="SMART" id="SM01219">
    <property type="entry name" value="Frataxin_Cyay"/>
    <property type="match status" value="1"/>
</dbReference>
<dbReference type="GO" id="GO:0005737">
    <property type="term" value="C:cytoplasm"/>
    <property type="evidence" value="ECO:0007669"/>
    <property type="project" value="UniProtKB-ARBA"/>
</dbReference>
<dbReference type="PROSITE" id="PS01344">
    <property type="entry name" value="FRATAXIN_1"/>
    <property type="match status" value="1"/>
</dbReference>
<evidence type="ECO:0000256" key="1">
    <source>
        <dbReference type="ARBA" id="ARBA00008183"/>
    </source>
</evidence>
<dbReference type="PROSITE" id="PS50810">
    <property type="entry name" value="FRATAXIN_2"/>
    <property type="match status" value="1"/>
</dbReference>
<name>A0A840RJA0_9NEIS</name>
<dbReference type="GO" id="GO:0008199">
    <property type="term" value="F:ferric iron binding"/>
    <property type="evidence" value="ECO:0007669"/>
    <property type="project" value="InterPro"/>
</dbReference>
<evidence type="ECO:0000313" key="5">
    <source>
        <dbReference type="EMBL" id="MBB5192664.1"/>
    </source>
</evidence>
<evidence type="ECO:0000256" key="4">
    <source>
        <dbReference type="HAMAP-Rule" id="MF_00142"/>
    </source>
</evidence>
<dbReference type="AlphaFoldDB" id="A0A840RJA0"/>
<protein>
    <recommendedName>
        <fullName evidence="4">Iron-sulfur cluster assembly protein CyaY</fullName>
    </recommendedName>
</protein>
<evidence type="ECO:0000313" key="6">
    <source>
        <dbReference type="Proteomes" id="UP000543030"/>
    </source>
</evidence>
<dbReference type="InterPro" id="IPR020895">
    <property type="entry name" value="Frataxin_CS"/>
</dbReference>
<evidence type="ECO:0000256" key="2">
    <source>
        <dbReference type="ARBA" id="ARBA00022723"/>
    </source>
</evidence>
<dbReference type="RefSeq" id="WP_184102332.1">
    <property type="nucleotide sequence ID" value="NZ_JACHHN010000007.1"/>
</dbReference>
<dbReference type="Gene3D" id="3.30.920.10">
    <property type="entry name" value="Frataxin/CyaY"/>
    <property type="match status" value="1"/>
</dbReference>